<evidence type="ECO:0000256" key="1">
    <source>
        <dbReference type="SAM" id="MobiDB-lite"/>
    </source>
</evidence>
<dbReference type="EMBL" id="GECZ01007887">
    <property type="protein sequence ID" value="JAS61882.1"/>
    <property type="molecule type" value="Transcribed_RNA"/>
</dbReference>
<reference evidence="2" key="1">
    <citation type="submission" date="2015-11" db="EMBL/GenBank/DDBJ databases">
        <title>De novo transcriptome assembly of four potential Pierce s Disease insect vectors from Arizona vineyards.</title>
        <authorList>
            <person name="Tassone E.E."/>
        </authorList>
    </citation>
    <scope>NUCLEOTIDE SEQUENCE</scope>
</reference>
<sequence>MLYPSVQLNYIFFTFILVNISNILSTGLNEDSNQFHSATTHYSSGLQVSNTSHILRPLDGGKNQDVNSTANEKVAPRFFGLSGIIDLITRPFQNALRPELLNPSMAHSPPPPPPSIVHLPPLPPSIVHSPPPSPTQPTSPTPSPMSQQPINVILNFPKNDDDDYDYCNICT</sequence>
<dbReference type="AlphaFoldDB" id="A0A1B6GHG5"/>
<name>A0A1B6GHG5_9HEMI</name>
<organism evidence="2">
    <name type="scientific">Cuerna arida</name>
    <dbReference type="NCBI Taxonomy" id="1464854"/>
    <lineage>
        <taxon>Eukaryota</taxon>
        <taxon>Metazoa</taxon>
        <taxon>Ecdysozoa</taxon>
        <taxon>Arthropoda</taxon>
        <taxon>Hexapoda</taxon>
        <taxon>Insecta</taxon>
        <taxon>Pterygota</taxon>
        <taxon>Neoptera</taxon>
        <taxon>Paraneoptera</taxon>
        <taxon>Hemiptera</taxon>
        <taxon>Auchenorrhyncha</taxon>
        <taxon>Membracoidea</taxon>
        <taxon>Cicadellidae</taxon>
        <taxon>Cicadellinae</taxon>
        <taxon>Proconiini</taxon>
        <taxon>Cuerna</taxon>
    </lineage>
</organism>
<feature type="region of interest" description="Disordered" evidence="1">
    <location>
        <begin position="103"/>
        <end position="149"/>
    </location>
</feature>
<evidence type="ECO:0000313" key="2">
    <source>
        <dbReference type="EMBL" id="JAS61882.1"/>
    </source>
</evidence>
<accession>A0A1B6GHG5</accession>
<proteinExistence type="predicted"/>
<protein>
    <submittedName>
        <fullName evidence="2">Uncharacterized protein</fullName>
    </submittedName>
</protein>
<feature type="compositionally biased region" description="Pro residues" evidence="1">
    <location>
        <begin position="108"/>
        <end position="143"/>
    </location>
</feature>
<gene>
    <name evidence="2" type="ORF">g.12783</name>
</gene>